<sequence>MLGKGLRYIGYDSIGYSMSKPTLRANLEKDLYEFVINVISIVVLDAQIKAYKDCFNDAKANLRIFLQFLNVHVNQIWYYEQKRMIKAFLLDVQGFRGAKMLFGFQAPLKKQLLQMNTVKMYNHLLINIMSSQTDRKLYEFLSEILEESIKAQLEKNELFESIKF</sequence>
<comment type="caution">
    <text evidence="1">The sequence shown here is derived from an EMBL/GenBank/DDBJ whole genome shotgun (WGS) entry which is preliminary data.</text>
</comment>
<organism evidence="1 2">
    <name type="scientific">Brachionus plicatilis</name>
    <name type="common">Marine rotifer</name>
    <name type="synonym">Brachionus muelleri</name>
    <dbReference type="NCBI Taxonomy" id="10195"/>
    <lineage>
        <taxon>Eukaryota</taxon>
        <taxon>Metazoa</taxon>
        <taxon>Spiralia</taxon>
        <taxon>Gnathifera</taxon>
        <taxon>Rotifera</taxon>
        <taxon>Eurotatoria</taxon>
        <taxon>Monogononta</taxon>
        <taxon>Pseudotrocha</taxon>
        <taxon>Ploima</taxon>
        <taxon>Brachionidae</taxon>
        <taxon>Brachionus</taxon>
    </lineage>
</organism>
<protein>
    <submittedName>
        <fullName evidence="1">Uncharacterized protein</fullName>
    </submittedName>
</protein>
<name>A0A3M7PR02_BRAPC</name>
<dbReference type="EMBL" id="REGN01009417">
    <property type="protein sequence ID" value="RNA01201.1"/>
    <property type="molecule type" value="Genomic_DNA"/>
</dbReference>
<keyword evidence="2" id="KW-1185">Reference proteome</keyword>
<evidence type="ECO:0000313" key="1">
    <source>
        <dbReference type="EMBL" id="RNA01201.1"/>
    </source>
</evidence>
<proteinExistence type="predicted"/>
<accession>A0A3M7PR02</accession>
<reference evidence="1 2" key="1">
    <citation type="journal article" date="2018" name="Sci. Rep.">
        <title>Genomic signatures of local adaptation to the degree of environmental predictability in rotifers.</title>
        <authorList>
            <person name="Franch-Gras L."/>
            <person name="Hahn C."/>
            <person name="Garcia-Roger E.M."/>
            <person name="Carmona M.J."/>
            <person name="Serra M."/>
            <person name="Gomez A."/>
        </authorList>
    </citation>
    <scope>NUCLEOTIDE SEQUENCE [LARGE SCALE GENOMIC DNA]</scope>
    <source>
        <strain evidence="1">HYR1</strain>
    </source>
</reference>
<gene>
    <name evidence="1" type="ORF">BpHYR1_044790</name>
</gene>
<dbReference type="AlphaFoldDB" id="A0A3M7PR02"/>
<dbReference type="Proteomes" id="UP000276133">
    <property type="component" value="Unassembled WGS sequence"/>
</dbReference>
<evidence type="ECO:0000313" key="2">
    <source>
        <dbReference type="Proteomes" id="UP000276133"/>
    </source>
</evidence>